<proteinExistence type="predicted"/>
<dbReference type="InterPro" id="IPR020894">
    <property type="entry name" value="Cadherin_CS"/>
</dbReference>
<dbReference type="Pfam" id="PF16492">
    <property type="entry name" value="Cadherin_C_2"/>
    <property type="match status" value="1"/>
</dbReference>
<feature type="domain" description="Cadherin" evidence="12">
    <location>
        <begin position="781"/>
        <end position="892"/>
    </location>
</feature>
<evidence type="ECO:0000256" key="10">
    <source>
        <dbReference type="SAM" id="Phobius"/>
    </source>
</evidence>
<evidence type="ECO:0000259" key="12">
    <source>
        <dbReference type="PROSITE" id="PS50268"/>
    </source>
</evidence>
<feature type="domain" description="Cadherin" evidence="12">
    <location>
        <begin position="344"/>
        <end position="448"/>
    </location>
</feature>
<feature type="domain" description="Cadherin" evidence="12">
    <location>
        <begin position="236"/>
        <end position="343"/>
    </location>
</feature>
<dbReference type="PANTHER" id="PTHR24028">
    <property type="entry name" value="CADHERIN-87A"/>
    <property type="match status" value="1"/>
</dbReference>
<dbReference type="AlphaFoldDB" id="A0A8C0QRR1"/>
<dbReference type="InterPro" id="IPR032455">
    <property type="entry name" value="Cadherin_C"/>
</dbReference>
<feature type="domain" description="Cadherin" evidence="12">
    <location>
        <begin position="563"/>
        <end position="780"/>
    </location>
</feature>
<feature type="transmembrane region" description="Helical" evidence="10">
    <location>
        <begin position="1017"/>
        <end position="1041"/>
    </location>
</feature>
<evidence type="ECO:0000256" key="2">
    <source>
        <dbReference type="ARBA" id="ARBA00022692"/>
    </source>
</evidence>
<dbReference type="PROSITE" id="PS00232">
    <property type="entry name" value="CADHERIN_1"/>
    <property type="match status" value="5"/>
</dbReference>
<reference evidence="13" key="2">
    <citation type="submission" date="2025-09" db="UniProtKB">
        <authorList>
            <consortium name="Ensembl"/>
        </authorList>
    </citation>
    <scope>IDENTIFICATION</scope>
</reference>
<dbReference type="Proteomes" id="UP000694404">
    <property type="component" value="Unplaced"/>
</dbReference>
<evidence type="ECO:0000256" key="1">
    <source>
        <dbReference type="ARBA" id="ARBA00004167"/>
    </source>
</evidence>
<dbReference type="InterPro" id="IPR050174">
    <property type="entry name" value="Protocadherin/Cadherin-CA"/>
</dbReference>
<dbReference type="Pfam" id="PF08266">
    <property type="entry name" value="Cadherin_2"/>
    <property type="match status" value="1"/>
</dbReference>
<keyword evidence="8" id="KW-0325">Glycoprotein</keyword>
<dbReference type="SMART" id="SM00112">
    <property type="entry name" value="CA"/>
    <property type="match status" value="9"/>
</dbReference>
<dbReference type="Pfam" id="PF00028">
    <property type="entry name" value="Cadherin"/>
    <property type="match status" value="7"/>
</dbReference>
<dbReference type="Ensembl" id="ENSCABT00000032871.1">
    <property type="protein sequence ID" value="ENSCABP00000029996.1"/>
    <property type="gene ID" value="ENSCABG00000021991.1"/>
</dbReference>
<organism evidence="13 14">
    <name type="scientific">Chelonoidis abingdonii</name>
    <name type="common">Abingdon island giant tortoise</name>
    <name type="synonym">Testudo abingdonii</name>
    <dbReference type="NCBI Taxonomy" id="106734"/>
    <lineage>
        <taxon>Eukaryota</taxon>
        <taxon>Metazoa</taxon>
        <taxon>Chordata</taxon>
        <taxon>Craniata</taxon>
        <taxon>Vertebrata</taxon>
        <taxon>Euteleostomi</taxon>
        <taxon>Archelosauria</taxon>
        <taxon>Testudinata</taxon>
        <taxon>Testudines</taxon>
        <taxon>Cryptodira</taxon>
        <taxon>Durocryptodira</taxon>
        <taxon>Testudinoidea</taxon>
        <taxon>Testudinidae</taxon>
        <taxon>Chelonoidis</taxon>
    </lineage>
</organism>
<evidence type="ECO:0000256" key="7">
    <source>
        <dbReference type="ARBA" id="ARBA00023136"/>
    </source>
</evidence>
<accession>A0A8C0QRR1</accession>
<feature type="domain" description="Cadherin" evidence="12">
    <location>
        <begin position="20"/>
        <end position="126"/>
    </location>
</feature>
<dbReference type="PRINTS" id="PR00205">
    <property type="entry name" value="CADHERIN"/>
</dbReference>
<evidence type="ECO:0000256" key="9">
    <source>
        <dbReference type="PROSITE-ProRule" id="PRU00043"/>
    </source>
</evidence>
<comment type="subcellular location">
    <subcellularLocation>
        <location evidence="1">Membrane</location>
        <topology evidence="1">Single-pass membrane protein</topology>
    </subcellularLocation>
</comment>
<feature type="signal peptide" evidence="11">
    <location>
        <begin position="1"/>
        <end position="21"/>
    </location>
</feature>
<dbReference type="GeneTree" id="ENSGT00940000163777"/>
<dbReference type="InterPro" id="IPR015919">
    <property type="entry name" value="Cadherin-like_sf"/>
</dbReference>
<keyword evidence="14" id="KW-1185">Reference proteome</keyword>
<evidence type="ECO:0000256" key="6">
    <source>
        <dbReference type="ARBA" id="ARBA00022989"/>
    </source>
</evidence>
<dbReference type="GO" id="GO:0005886">
    <property type="term" value="C:plasma membrane"/>
    <property type="evidence" value="ECO:0007669"/>
    <property type="project" value="UniProtKB-SubCell"/>
</dbReference>
<keyword evidence="6 10" id="KW-1133">Transmembrane helix</keyword>
<feature type="domain" description="Cadherin" evidence="12">
    <location>
        <begin position="449"/>
        <end position="558"/>
    </location>
</feature>
<keyword evidence="5" id="KW-0130">Cell adhesion</keyword>
<dbReference type="SUPFAM" id="SSF49313">
    <property type="entry name" value="Cadherin-like"/>
    <property type="match status" value="9"/>
</dbReference>
<keyword evidence="2 10" id="KW-0812">Transmembrane</keyword>
<dbReference type="PROSITE" id="PS50268">
    <property type="entry name" value="CADHERIN_2"/>
    <property type="match status" value="8"/>
</dbReference>
<feature type="transmembrane region" description="Helical" evidence="10">
    <location>
        <begin position="684"/>
        <end position="704"/>
    </location>
</feature>
<feature type="chain" id="PRO_5046489413" description="Cadherin domain-containing protein" evidence="11">
    <location>
        <begin position="22"/>
        <end position="1170"/>
    </location>
</feature>
<dbReference type="InterPro" id="IPR002126">
    <property type="entry name" value="Cadherin-like_dom"/>
</dbReference>
<evidence type="ECO:0000256" key="8">
    <source>
        <dbReference type="ARBA" id="ARBA00023180"/>
    </source>
</evidence>
<dbReference type="CDD" id="cd11304">
    <property type="entry name" value="Cadherin_repeat"/>
    <property type="match status" value="8"/>
</dbReference>
<evidence type="ECO:0000256" key="3">
    <source>
        <dbReference type="ARBA" id="ARBA00022737"/>
    </source>
</evidence>
<dbReference type="InterPro" id="IPR013164">
    <property type="entry name" value="Cadherin_N"/>
</dbReference>
<name>A0A8C0QRR1_CHEAB</name>
<reference evidence="13" key="1">
    <citation type="submission" date="2025-08" db="UniProtKB">
        <authorList>
            <consortium name="Ensembl"/>
        </authorList>
    </citation>
    <scope>IDENTIFICATION</scope>
</reference>
<evidence type="ECO:0000256" key="11">
    <source>
        <dbReference type="SAM" id="SignalP"/>
    </source>
</evidence>
<keyword evidence="11" id="KW-0732">Signal</keyword>
<dbReference type="PANTHER" id="PTHR24028:SF236">
    <property type="entry name" value="PROTOCADHERIN GAMMA-C3"/>
    <property type="match status" value="1"/>
</dbReference>
<feature type="domain" description="Cadherin" evidence="12">
    <location>
        <begin position="127"/>
        <end position="235"/>
    </location>
</feature>
<dbReference type="Gene3D" id="2.60.40.60">
    <property type="entry name" value="Cadherins"/>
    <property type="match status" value="9"/>
</dbReference>
<protein>
    <recommendedName>
        <fullName evidence="12">Cadherin domain-containing protein</fullName>
    </recommendedName>
</protein>
<feature type="domain" description="Cadherin" evidence="12">
    <location>
        <begin position="899"/>
        <end position="1017"/>
    </location>
</feature>
<evidence type="ECO:0000256" key="4">
    <source>
        <dbReference type="ARBA" id="ARBA00022837"/>
    </source>
</evidence>
<evidence type="ECO:0000313" key="14">
    <source>
        <dbReference type="Proteomes" id="UP000694404"/>
    </source>
</evidence>
<keyword evidence="3" id="KW-0677">Repeat</keyword>
<dbReference type="GO" id="GO:0007156">
    <property type="term" value="P:homophilic cell adhesion via plasma membrane adhesion molecules"/>
    <property type="evidence" value="ECO:0007669"/>
    <property type="project" value="InterPro"/>
</dbReference>
<evidence type="ECO:0000313" key="13">
    <source>
        <dbReference type="Ensembl" id="ENSCABP00000029996.1"/>
    </source>
</evidence>
<keyword evidence="7 10" id="KW-0472">Membrane</keyword>
<keyword evidence="4 9" id="KW-0106">Calcium</keyword>
<sequence length="1170" mass="126597">MIWQVGALLLVSFPLRGGGQAAQIRYSIPEELAPGSFVGDVARDLGLDAARVTSRQLQILPGSAQRHFRAEVQSGVLVVEERIDRERLCGSSPRCLLYLEILLANPLTSHRVEVEVLDVNDNAPAFLTSLTRLEIAESAAPGARFPLEPAEDLDFGANSVSTYRLSPPGCFTLSVKNRKDGSKHPELVLEKALDREQQEQHRLVLTALDGGLPAKSGTAEIVVSVIDANDNPPVFDQPVYKVTLLENAPEGTMVIKLNATDQDEGTNGEIAYSFSSHTRQKIRRLFSLQERSGEVRVLGNVDYEEGTVYEIDVRAKDKGSPSMDAHCSVLVEITDVNDNAPSVRFTSLSATVPEDAPMGTAVALLSVSDGDSRENGEVQLQLPADIPFQILPSFRNHYSWVTSGPLDREEVSEYKVVITATDSGSPPLSSQSSLLINISDLNDNPPRFSQPAYQAEVPENNALGVPICFVSAFDPDQGRNSQLSYSIVDSTVQGVPVSSYVYVSPENGTIYSSSSFDHEQIKQIVVQIQARDRGSPPLSTNVTVSIFILDRNDNAPLIIYPVARKGFLAQIPQSVPVGYMVTKVTAVDADSGHNAWLSYSLLPQSTDPSLFRVAPYTGEIRTTRGFQETDLAAQKIVVLVKDNGDPALSCTVTIMVSLEDKASEENSKSRDFLTSPKDKPDRTLYLIIALVAVSMVSLVTFIVFSAKCLRKRDGHSCCCLSNSPSRDIFKHSSPNQGLDRESVSQYNVTISASDLGSPPLSRHTILSITLADINDNTPQFERTSYEVIVKENNPVGEILVTVSATDPDLDQNSRLSYSVLSSPGKGPAADPSAYISINPTSGQVLAKLPFDYEQTTYFQFQVEASDGGSPALSSRTVVHVFVTDQNDNAPGIQFPLTGKDSVVQFRIPRSTRPQALITKIIAVDLDSGRNAWLAYHLMQATDPSLFGVALRSGEIRTTRALQEQDAATQELFLVVKDSGEPPMSTSVTVLVLLEENAPEAFLGLKAQAAESESVPRLTLYLIISLVIISVLSLAALVGLGVRCVRGDARGAVGCCVKAATLRVPPNPLLGHVQYQPSLGDATIDMQVTATAPPARGHRSCFSSVSDISEFMFMKPSVSLGNSSGNSPPDRSFSTEVSSLNVPMQCPQLPPPCDLQRIWPGRCVTKAPDVL</sequence>
<dbReference type="GO" id="GO:0005509">
    <property type="term" value="F:calcium ion binding"/>
    <property type="evidence" value="ECO:0007669"/>
    <property type="project" value="UniProtKB-UniRule"/>
</dbReference>
<evidence type="ECO:0000256" key="5">
    <source>
        <dbReference type="ARBA" id="ARBA00022889"/>
    </source>
</evidence>